<dbReference type="GO" id="GO:0003677">
    <property type="term" value="F:DNA binding"/>
    <property type="evidence" value="ECO:0007669"/>
    <property type="project" value="InterPro"/>
</dbReference>
<dbReference type="Pfam" id="PF01527">
    <property type="entry name" value="HTH_Tnp_1"/>
    <property type="match status" value="1"/>
</dbReference>
<accession>A0A806KBU2</accession>
<dbReference type="AlphaFoldDB" id="A0A806KBU2"/>
<dbReference type="GO" id="GO:0004803">
    <property type="term" value="F:transposase activity"/>
    <property type="evidence" value="ECO:0007669"/>
    <property type="project" value="InterPro"/>
</dbReference>
<proteinExistence type="predicted"/>
<reference evidence="1" key="1">
    <citation type="submission" date="2012-03" db="EMBL/GenBank/DDBJ databases">
        <title>Functional metagenomics reveals considerable lignocellulase gene clusters in the gut microbiome of a wood-feeding higher termite.</title>
        <authorList>
            <person name="Liu N."/>
        </authorList>
    </citation>
    <scope>NUCLEOTIDE SEQUENCE</scope>
</reference>
<dbReference type="EMBL" id="JQ844180">
    <property type="protein sequence ID" value="AGS52034.1"/>
    <property type="molecule type" value="Genomic_DNA"/>
</dbReference>
<dbReference type="Gene3D" id="1.10.10.60">
    <property type="entry name" value="Homeodomain-like"/>
    <property type="match status" value="1"/>
</dbReference>
<dbReference type="InterPro" id="IPR051839">
    <property type="entry name" value="RD_transcriptional_regulator"/>
</dbReference>
<evidence type="ECO:0000313" key="1">
    <source>
        <dbReference type="EMBL" id="AGS52034.1"/>
    </source>
</evidence>
<dbReference type="SUPFAM" id="SSF46689">
    <property type="entry name" value="Homeodomain-like"/>
    <property type="match status" value="1"/>
</dbReference>
<protein>
    <submittedName>
        <fullName evidence="1">IS3 family element, transposase orfA</fullName>
    </submittedName>
</protein>
<dbReference type="InterPro" id="IPR009057">
    <property type="entry name" value="Homeodomain-like_sf"/>
</dbReference>
<dbReference type="InterPro" id="IPR002514">
    <property type="entry name" value="Transposase_8"/>
</dbReference>
<dbReference type="PANTHER" id="PTHR33215">
    <property type="entry name" value="PROTEIN DISTAL ANTENNA"/>
    <property type="match status" value="1"/>
</dbReference>
<dbReference type="PANTHER" id="PTHR33215:SF13">
    <property type="entry name" value="PROTEIN DISTAL ANTENNA"/>
    <property type="match status" value="1"/>
</dbReference>
<dbReference type="GO" id="GO:0006313">
    <property type="term" value="P:DNA transposition"/>
    <property type="evidence" value="ECO:0007669"/>
    <property type="project" value="InterPro"/>
</dbReference>
<sequence>MGKKDKERRVYTKEFKAEAVALAEKREKPISQIAKDLGIKDKMLYRWMHQKRSSAETGIQAFPGHGRPRDAELARLRKENKALREANEILKKAAVIFAQEEPR</sequence>
<name>A0A806KBU2_9BACT</name>
<organism evidence="1">
    <name type="scientific">uncultured bacterium contig00008</name>
    <dbReference type="NCBI Taxonomy" id="1181500"/>
    <lineage>
        <taxon>Bacteria</taxon>
        <taxon>environmental samples</taxon>
    </lineage>
</organism>